<dbReference type="Pfam" id="PF02498">
    <property type="entry name" value="Bro-N"/>
    <property type="match status" value="1"/>
</dbReference>
<organism evidence="2 3">
    <name type="scientific">Enterocloster bolteae 90A9</name>
    <dbReference type="NCBI Taxonomy" id="997894"/>
    <lineage>
        <taxon>Bacteria</taxon>
        <taxon>Bacillati</taxon>
        <taxon>Bacillota</taxon>
        <taxon>Clostridia</taxon>
        <taxon>Lachnospirales</taxon>
        <taxon>Lachnospiraceae</taxon>
        <taxon>Enterocloster</taxon>
    </lineage>
</organism>
<keyword evidence="3" id="KW-1185">Reference proteome</keyword>
<dbReference type="InterPro" id="IPR003497">
    <property type="entry name" value="BRO_N_domain"/>
</dbReference>
<dbReference type="PATRIC" id="fig|997894.4.peg.5787"/>
<evidence type="ECO:0000259" key="1">
    <source>
        <dbReference type="PROSITE" id="PS51750"/>
    </source>
</evidence>
<dbReference type="PROSITE" id="PS51750">
    <property type="entry name" value="BRO_N"/>
    <property type="match status" value="1"/>
</dbReference>
<accession>R0A439</accession>
<protein>
    <recommendedName>
        <fullName evidence="1">Bro-N domain-containing protein</fullName>
    </recommendedName>
</protein>
<dbReference type="SMART" id="SM01040">
    <property type="entry name" value="Bro-N"/>
    <property type="match status" value="1"/>
</dbReference>
<evidence type="ECO:0000313" key="3">
    <source>
        <dbReference type="Proteomes" id="UP000013126"/>
    </source>
</evidence>
<dbReference type="GeneID" id="31930552"/>
<dbReference type="EMBL" id="AGYH01000018">
    <property type="protein sequence ID" value="ENZ46960.1"/>
    <property type="molecule type" value="Genomic_DNA"/>
</dbReference>
<comment type="caution">
    <text evidence="2">The sequence shown here is derived from an EMBL/GenBank/DDBJ whole genome shotgun (WGS) entry which is preliminary data.</text>
</comment>
<dbReference type="AlphaFoldDB" id="R0A439"/>
<feature type="domain" description="Bro-N" evidence="1">
    <location>
        <begin position="1"/>
        <end position="109"/>
    </location>
</feature>
<dbReference type="PANTHER" id="PTHR36180:SF2">
    <property type="entry name" value="BRO FAMILY PROTEIN"/>
    <property type="match status" value="1"/>
</dbReference>
<dbReference type="PANTHER" id="PTHR36180">
    <property type="entry name" value="DNA-BINDING PROTEIN-RELATED-RELATED"/>
    <property type="match status" value="1"/>
</dbReference>
<proteinExistence type="predicted"/>
<sequence length="301" mass="34484">MQELMIFEGHEVEVFELNGRVLFNPKHVAECLEIADVNSSVRNFNKKQLVKVRNSDVHNLHIRKFNNAGENFLTESGVYKLVFKSHKPNAEAFTDWIADEVLPTLRKTGSYQMPKQEKQADRIRIMDMNARTRMANMYLKLSQVDTLSPTYKTVLVSKASEVLAGEELIPLPKMEKKSYSAGEIGQIFGISANRVGRIANIHNLKTDQYGEYRRDKSQYSVKEVDTWVYFDTVIPVLSRILLREGKCAGNDIAPMLRRYIATLTYEELCDFEIRLSDDDSPAIQDILSDLRKIKAEKARTA</sequence>
<dbReference type="Proteomes" id="UP000013126">
    <property type="component" value="Unassembled WGS sequence"/>
</dbReference>
<gene>
    <name evidence="2" type="ORF">HMPREF1085_05555</name>
</gene>
<evidence type="ECO:0000313" key="2">
    <source>
        <dbReference type="EMBL" id="ENZ46960.1"/>
    </source>
</evidence>
<name>R0A439_9FIRM</name>
<dbReference type="RefSeq" id="WP_002578128.1">
    <property type="nucleotide sequence ID" value="NZ_KB851182.1"/>
</dbReference>
<reference evidence="2 3" key="1">
    <citation type="submission" date="2013-01" db="EMBL/GenBank/DDBJ databases">
        <title>The Genome Sequence of Clostridium bolteae 90A9.</title>
        <authorList>
            <consortium name="The Broad Institute Genome Sequencing Platform"/>
            <person name="Earl A."/>
            <person name="Ward D."/>
            <person name="Feldgarden M."/>
            <person name="Gevers D."/>
            <person name="Courvalin P."/>
            <person name="Lambert T."/>
            <person name="Walker B."/>
            <person name="Young S.K."/>
            <person name="Zeng Q."/>
            <person name="Gargeya S."/>
            <person name="Fitzgerald M."/>
            <person name="Haas B."/>
            <person name="Abouelleil A."/>
            <person name="Alvarado L."/>
            <person name="Arachchi H.M."/>
            <person name="Berlin A.M."/>
            <person name="Chapman S.B."/>
            <person name="Dewar J."/>
            <person name="Goldberg J."/>
            <person name="Griggs A."/>
            <person name="Gujja S."/>
            <person name="Hansen M."/>
            <person name="Howarth C."/>
            <person name="Imamovic A."/>
            <person name="Larimer J."/>
            <person name="McCowan C."/>
            <person name="Murphy C."/>
            <person name="Neiman D."/>
            <person name="Pearson M."/>
            <person name="Priest M."/>
            <person name="Roberts A."/>
            <person name="Saif S."/>
            <person name="Shea T."/>
            <person name="Sisk P."/>
            <person name="Sykes S."/>
            <person name="Wortman J."/>
            <person name="Nusbaum C."/>
            <person name="Birren B."/>
        </authorList>
    </citation>
    <scope>NUCLEOTIDE SEQUENCE [LARGE SCALE GENOMIC DNA]</scope>
    <source>
        <strain evidence="2 3">90A9</strain>
    </source>
</reference>
<dbReference type="HOGENOM" id="CLU_046670_0_3_9"/>